<evidence type="ECO:0000256" key="2">
    <source>
        <dbReference type="ARBA" id="ARBA00004667"/>
    </source>
</evidence>
<dbReference type="InterPro" id="IPR001348">
    <property type="entry name" value="ATP_PRibTrfase_HisG"/>
</dbReference>
<dbReference type="InterPro" id="IPR013115">
    <property type="entry name" value="HisG_C"/>
</dbReference>
<evidence type="ECO:0000256" key="7">
    <source>
        <dbReference type="ARBA" id="ARBA00022679"/>
    </source>
</evidence>
<evidence type="ECO:0000313" key="14">
    <source>
        <dbReference type="Proteomes" id="UP001199469"/>
    </source>
</evidence>
<comment type="catalytic activity">
    <reaction evidence="1">
        <text>1-(5-phospho-beta-D-ribosyl)-ATP + diphosphate = 5-phospho-alpha-D-ribose 1-diphosphate + ATP</text>
        <dbReference type="Rhea" id="RHEA:18473"/>
        <dbReference type="ChEBI" id="CHEBI:30616"/>
        <dbReference type="ChEBI" id="CHEBI:33019"/>
        <dbReference type="ChEBI" id="CHEBI:58017"/>
        <dbReference type="ChEBI" id="CHEBI:73183"/>
        <dbReference type="EC" id="2.4.2.17"/>
    </reaction>
</comment>
<feature type="domain" description="Histidine biosynthesis HisG C-terminal" evidence="12">
    <location>
        <begin position="214"/>
        <end position="277"/>
    </location>
</feature>
<evidence type="ECO:0000256" key="8">
    <source>
        <dbReference type="ARBA" id="ARBA00023102"/>
    </source>
</evidence>
<dbReference type="Pfam" id="PF08029">
    <property type="entry name" value="HisG_C"/>
    <property type="match status" value="1"/>
</dbReference>
<dbReference type="InterPro" id="IPR015867">
    <property type="entry name" value="N-reg_PII/ATP_PRibTrfase_C"/>
</dbReference>
<keyword evidence="8" id="KW-0368">Histidine biosynthesis</keyword>
<keyword evidence="6" id="KW-0328">Glycosyltransferase</keyword>
<proteinExistence type="predicted"/>
<accession>A0ABS8P361</accession>
<dbReference type="SUPFAM" id="SSF53850">
    <property type="entry name" value="Periplasmic binding protein-like II"/>
    <property type="match status" value="1"/>
</dbReference>
<gene>
    <name evidence="13" type="ORF">LQ327_03600</name>
</gene>
<dbReference type="Proteomes" id="UP001199469">
    <property type="component" value="Unassembled WGS sequence"/>
</dbReference>
<reference evidence="13 14" key="1">
    <citation type="submission" date="2021-11" db="EMBL/GenBank/DDBJ databases">
        <title>Draft genome sequence of Actinomycetospora sp. SF1 isolated from the rhizosphere soil.</title>
        <authorList>
            <person name="Duangmal K."/>
            <person name="Chantavorakit T."/>
        </authorList>
    </citation>
    <scope>NUCLEOTIDE SEQUENCE [LARGE SCALE GENOMIC DNA]</scope>
    <source>
        <strain evidence="13 14">TBRC 5722</strain>
    </source>
</reference>
<feature type="region of interest" description="Disordered" evidence="10">
    <location>
        <begin position="281"/>
        <end position="325"/>
    </location>
</feature>
<evidence type="ECO:0000256" key="10">
    <source>
        <dbReference type="SAM" id="MobiDB-lite"/>
    </source>
</evidence>
<dbReference type="Gene3D" id="3.30.70.120">
    <property type="match status" value="1"/>
</dbReference>
<comment type="caution">
    <text evidence="13">The sequence shown here is derived from an EMBL/GenBank/DDBJ whole genome shotgun (WGS) entry which is preliminary data.</text>
</comment>
<dbReference type="RefSeq" id="WP_230730172.1">
    <property type="nucleotide sequence ID" value="NZ_JAJNDB010000001.1"/>
</dbReference>
<keyword evidence="7" id="KW-0808">Transferase</keyword>
<keyword evidence="14" id="KW-1185">Reference proteome</keyword>
<name>A0ABS8P361_9PSEU</name>
<evidence type="ECO:0000256" key="5">
    <source>
        <dbReference type="ARBA" id="ARBA00022605"/>
    </source>
</evidence>
<dbReference type="EC" id="2.4.2.17" evidence="3"/>
<dbReference type="PANTHER" id="PTHR21403">
    <property type="entry name" value="ATP PHOSPHORIBOSYLTRANSFERASE ATP-PRTASE"/>
    <property type="match status" value="1"/>
</dbReference>
<comment type="function">
    <text evidence="9">Catalyzes the condensation of ATP and 5-phosphoribose 1-diphosphate to form N'-(5'-phosphoribosyl)-ATP (PR-ATP). Has a crucial role in the pathway because the rate of histidine biosynthesis seems to be controlled primarily by regulation of HisG enzymatic activity.</text>
</comment>
<evidence type="ECO:0000256" key="9">
    <source>
        <dbReference type="ARBA" id="ARBA00024861"/>
    </source>
</evidence>
<dbReference type="EMBL" id="JAJNDB010000001">
    <property type="protein sequence ID" value="MCD2192478.1"/>
    <property type="molecule type" value="Genomic_DNA"/>
</dbReference>
<sequence length="325" mass="34216">MTLRIAVPERGVVAAAARTLLDTTGYGTSPAGELAAPGLVAPPVKVFALPERDIPIYAAEGELHLALVGSLTVDEASMAVPVALHLDVGRHELALFTSDARFATEGDLNGARVATPLPNLVRRHLATSAIAAQRVIPLDPAEHAVALGIADAVAAVTDPRGEMTPLLPAMRRLAGIRSGHLVVVEGNSPDDQPTLRVKQQLLARLRAAGTAGGTELLQYDCPTPLVEHTTELVGATRSAEISALSPGWSTVRVLVGRDRTEALVEELLDVGCRELITFVPRDHRSGRPDDEDGAVTADPEALPVPRGLPEVTLPTHVRGRHAARS</sequence>
<evidence type="ECO:0000256" key="4">
    <source>
        <dbReference type="ARBA" id="ARBA00020998"/>
    </source>
</evidence>
<dbReference type="InterPro" id="IPR011322">
    <property type="entry name" value="N-reg_PII-like_a/b"/>
</dbReference>
<protein>
    <recommendedName>
        <fullName evidence="4">ATP phosphoribosyltransferase</fullName>
        <ecNumber evidence="3">2.4.2.17</ecNumber>
    </recommendedName>
</protein>
<dbReference type="PANTHER" id="PTHR21403:SF8">
    <property type="entry name" value="ATP PHOSPHORIBOSYLTRANSFERASE"/>
    <property type="match status" value="1"/>
</dbReference>
<dbReference type="Pfam" id="PF01634">
    <property type="entry name" value="HisG"/>
    <property type="match status" value="1"/>
</dbReference>
<evidence type="ECO:0000259" key="12">
    <source>
        <dbReference type="Pfam" id="PF08029"/>
    </source>
</evidence>
<feature type="domain" description="ATP phosphoribosyltransferase catalytic" evidence="11">
    <location>
        <begin position="51"/>
        <end position="157"/>
    </location>
</feature>
<dbReference type="InterPro" id="IPR013820">
    <property type="entry name" value="ATP_PRibTrfase_cat"/>
</dbReference>
<dbReference type="SUPFAM" id="SSF54913">
    <property type="entry name" value="GlnB-like"/>
    <property type="match status" value="1"/>
</dbReference>
<evidence type="ECO:0000256" key="6">
    <source>
        <dbReference type="ARBA" id="ARBA00022676"/>
    </source>
</evidence>
<evidence type="ECO:0000256" key="1">
    <source>
        <dbReference type="ARBA" id="ARBA00000915"/>
    </source>
</evidence>
<dbReference type="Gene3D" id="3.40.190.10">
    <property type="entry name" value="Periplasmic binding protein-like II"/>
    <property type="match status" value="2"/>
</dbReference>
<organism evidence="13 14">
    <name type="scientific">Actinomycetospora endophytica</name>
    <dbReference type="NCBI Taxonomy" id="2291215"/>
    <lineage>
        <taxon>Bacteria</taxon>
        <taxon>Bacillati</taxon>
        <taxon>Actinomycetota</taxon>
        <taxon>Actinomycetes</taxon>
        <taxon>Pseudonocardiales</taxon>
        <taxon>Pseudonocardiaceae</taxon>
        <taxon>Actinomycetospora</taxon>
    </lineage>
</organism>
<evidence type="ECO:0000259" key="11">
    <source>
        <dbReference type="Pfam" id="PF01634"/>
    </source>
</evidence>
<evidence type="ECO:0000313" key="13">
    <source>
        <dbReference type="EMBL" id="MCD2192478.1"/>
    </source>
</evidence>
<keyword evidence="5" id="KW-0028">Amino-acid biosynthesis</keyword>
<evidence type="ECO:0000256" key="3">
    <source>
        <dbReference type="ARBA" id="ARBA00011946"/>
    </source>
</evidence>
<comment type="pathway">
    <text evidence="2">Amino-acid biosynthesis; L-histidine biosynthesis; L-histidine from 5-phospho-alpha-D-ribose 1-diphosphate: step 1/9.</text>
</comment>